<evidence type="ECO:0000256" key="2">
    <source>
        <dbReference type="ARBA" id="ARBA00022777"/>
    </source>
</evidence>
<dbReference type="InterPro" id="IPR029016">
    <property type="entry name" value="GAF-like_dom_sf"/>
</dbReference>
<name>A0A917LZ57_9MICC</name>
<dbReference type="SUPFAM" id="SSF55781">
    <property type="entry name" value="GAF domain-like"/>
    <property type="match status" value="1"/>
</dbReference>
<dbReference type="RefSeq" id="WP_188539491.1">
    <property type="nucleotide sequence ID" value="NZ_BMEQ01000027.1"/>
</dbReference>
<protein>
    <submittedName>
        <fullName evidence="6">Transcriptional regulator</fullName>
    </submittedName>
</protein>
<keyword evidence="2" id="KW-0418">Kinase</keyword>
<dbReference type="GO" id="GO:0003723">
    <property type="term" value="F:RNA binding"/>
    <property type="evidence" value="ECO:0007669"/>
    <property type="project" value="InterPro"/>
</dbReference>
<dbReference type="Gene3D" id="3.30.450.40">
    <property type="match status" value="1"/>
</dbReference>
<dbReference type="GO" id="GO:0016301">
    <property type="term" value="F:kinase activity"/>
    <property type="evidence" value="ECO:0007669"/>
    <property type="project" value="UniProtKB-KW"/>
</dbReference>
<evidence type="ECO:0000256" key="1">
    <source>
        <dbReference type="ARBA" id="ARBA00022679"/>
    </source>
</evidence>
<organism evidence="6 7">
    <name type="scientific">Kocuria dechangensis</name>
    <dbReference type="NCBI Taxonomy" id="1176249"/>
    <lineage>
        <taxon>Bacteria</taxon>
        <taxon>Bacillati</taxon>
        <taxon>Actinomycetota</taxon>
        <taxon>Actinomycetes</taxon>
        <taxon>Micrococcales</taxon>
        <taxon>Micrococcaceae</taxon>
        <taxon>Kocuria</taxon>
    </lineage>
</organism>
<dbReference type="Pfam" id="PF13185">
    <property type="entry name" value="GAF_2"/>
    <property type="match status" value="1"/>
</dbReference>
<keyword evidence="3" id="KW-0805">Transcription regulation</keyword>
<evidence type="ECO:0000313" key="7">
    <source>
        <dbReference type="Proteomes" id="UP000638848"/>
    </source>
</evidence>
<dbReference type="PIRSF" id="PIRSF036625">
    <property type="entry name" value="GAF_ANTAR"/>
    <property type="match status" value="1"/>
</dbReference>
<keyword evidence="1" id="KW-0808">Transferase</keyword>
<dbReference type="InterPro" id="IPR036388">
    <property type="entry name" value="WH-like_DNA-bd_sf"/>
</dbReference>
<dbReference type="InterPro" id="IPR003018">
    <property type="entry name" value="GAF"/>
</dbReference>
<comment type="caution">
    <text evidence="6">The sequence shown here is derived from an EMBL/GenBank/DDBJ whole genome shotgun (WGS) entry which is preliminary data.</text>
</comment>
<dbReference type="InterPro" id="IPR011006">
    <property type="entry name" value="CheY-like_superfamily"/>
</dbReference>
<dbReference type="SMART" id="SM00065">
    <property type="entry name" value="GAF"/>
    <property type="match status" value="1"/>
</dbReference>
<reference evidence="6" key="2">
    <citation type="submission" date="2020-09" db="EMBL/GenBank/DDBJ databases">
        <authorList>
            <person name="Sun Q."/>
            <person name="Zhou Y."/>
        </authorList>
    </citation>
    <scope>NUCLEOTIDE SEQUENCE</scope>
    <source>
        <strain evidence="6">CGMCC 1.12187</strain>
    </source>
</reference>
<evidence type="ECO:0000259" key="5">
    <source>
        <dbReference type="PROSITE" id="PS50921"/>
    </source>
</evidence>
<dbReference type="AlphaFoldDB" id="A0A917LZ57"/>
<evidence type="ECO:0000313" key="6">
    <source>
        <dbReference type="EMBL" id="GGG67386.1"/>
    </source>
</evidence>
<dbReference type="PROSITE" id="PS50921">
    <property type="entry name" value="ANTAR"/>
    <property type="match status" value="1"/>
</dbReference>
<evidence type="ECO:0000256" key="3">
    <source>
        <dbReference type="ARBA" id="ARBA00023015"/>
    </source>
</evidence>
<dbReference type="Gene3D" id="1.10.10.10">
    <property type="entry name" value="Winged helix-like DNA-binding domain superfamily/Winged helix DNA-binding domain"/>
    <property type="match status" value="1"/>
</dbReference>
<dbReference type="InterPro" id="IPR005561">
    <property type="entry name" value="ANTAR"/>
</dbReference>
<dbReference type="Proteomes" id="UP000638848">
    <property type="component" value="Unassembled WGS sequence"/>
</dbReference>
<reference evidence="6" key="1">
    <citation type="journal article" date="2014" name="Int. J. Syst. Evol. Microbiol.">
        <title>Complete genome sequence of Corynebacterium casei LMG S-19264T (=DSM 44701T), isolated from a smear-ripened cheese.</title>
        <authorList>
            <consortium name="US DOE Joint Genome Institute (JGI-PGF)"/>
            <person name="Walter F."/>
            <person name="Albersmeier A."/>
            <person name="Kalinowski J."/>
            <person name="Ruckert C."/>
        </authorList>
    </citation>
    <scope>NUCLEOTIDE SEQUENCE</scope>
    <source>
        <strain evidence="6">CGMCC 1.12187</strain>
    </source>
</reference>
<dbReference type="InterPro" id="IPR012074">
    <property type="entry name" value="GAF_ANTAR"/>
</dbReference>
<evidence type="ECO:0000256" key="4">
    <source>
        <dbReference type="ARBA" id="ARBA00023163"/>
    </source>
</evidence>
<accession>A0A917LZ57</accession>
<dbReference type="EMBL" id="BMEQ01000027">
    <property type="protein sequence ID" value="GGG67386.1"/>
    <property type="molecule type" value="Genomic_DNA"/>
</dbReference>
<dbReference type="SUPFAM" id="SSF52172">
    <property type="entry name" value="CheY-like"/>
    <property type="match status" value="1"/>
</dbReference>
<keyword evidence="7" id="KW-1185">Reference proteome</keyword>
<keyword evidence="4" id="KW-0804">Transcription</keyword>
<sequence length="238" mass="25095">MEPDPAVAGLSAAVARVHEVVLHAQTAAEAVSQLVEVAQQLIPLAAGAGISLVDEDGVCTTVAATDPVVAEADALQYELGEGPCLRAWDTVSIQYVPDTTTDLRWPTWSQTVAAAGIRSALSVPLVVQGQEIGALQVYATEPHAFTGHEEHLLSLLAGPAAALLGAARTRRQTRRLDDTLQEAVADRDRIERAVGVLMERGHLAESTARTRLLNTARAQGKTLAQAADHLLDDTDPPA</sequence>
<gene>
    <name evidence="6" type="ORF">GCM10011374_34540</name>
</gene>
<dbReference type="SMART" id="SM01012">
    <property type="entry name" value="ANTAR"/>
    <property type="match status" value="1"/>
</dbReference>
<proteinExistence type="predicted"/>
<feature type="domain" description="ANTAR" evidence="5">
    <location>
        <begin position="170"/>
        <end position="231"/>
    </location>
</feature>
<dbReference type="Pfam" id="PF03861">
    <property type="entry name" value="ANTAR"/>
    <property type="match status" value="1"/>
</dbReference>